<feature type="compositionally biased region" description="Basic and acidic residues" evidence="1">
    <location>
        <begin position="19"/>
        <end position="32"/>
    </location>
</feature>
<protein>
    <submittedName>
        <fullName evidence="2">Uncharacterized protein</fullName>
    </submittedName>
</protein>
<dbReference type="Proteomes" id="UP000886998">
    <property type="component" value="Unassembled WGS sequence"/>
</dbReference>
<dbReference type="AlphaFoldDB" id="A0A8X6IKX6"/>
<evidence type="ECO:0000313" key="3">
    <source>
        <dbReference type="Proteomes" id="UP000886998"/>
    </source>
</evidence>
<proteinExistence type="predicted"/>
<reference evidence="2" key="1">
    <citation type="submission" date="2020-08" db="EMBL/GenBank/DDBJ databases">
        <title>Multicomponent nature underlies the extraordinary mechanical properties of spider dragline silk.</title>
        <authorList>
            <person name="Kono N."/>
            <person name="Nakamura H."/>
            <person name="Mori M."/>
            <person name="Yoshida Y."/>
            <person name="Ohtoshi R."/>
            <person name="Malay A.D."/>
            <person name="Moran D.A.P."/>
            <person name="Tomita M."/>
            <person name="Numata K."/>
            <person name="Arakawa K."/>
        </authorList>
    </citation>
    <scope>NUCLEOTIDE SEQUENCE</scope>
</reference>
<gene>
    <name evidence="2" type="ORF">TNIN_121631</name>
</gene>
<accession>A0A8X6IKX6</accession>
<keyword evidence="3" id="KW-1185">Reference proteome</keyword>
<evidence type="ECO:0000313" key="2">
    <source>
        <dbReference type="EMBL" id="GFS49942.1"/>
    </source>
</evidence>
<sequence length="40" mass="4658">MQAAFRHDQEVFDLDEMKEENGARERGGDRVCKQHSVIPK</sequence>
<name>A0A8X6IKX6_9ARAC</name>
<comment type="caution">
    <text evidence="2">The sequence shown here is derived from an EMBL/GenBank/DDBJ whole genome shotgun (WGS) entry which is preliminary data.</text>
</comment>
<feature type="non-terminal residue" evidence="2">
    <location>
        <position position="40"/>
    </location>
</feature>
<organism evidence="2 3">
    <name type="scientific">Trichonephila inaurata madagascariensis</name>
    <dbReference type="NCBI Taxonomy" id="2747483"/>
    <lineage>
        <taxon>Eukaryota</taxon>
        <taxon>Metazoa</taxon>
        <taxon>Ecdysozoa</taxon>
        <taxon>Arthropoda</taxon>
        <taxon>Chelicerata</taxon>
        <taxon>Arachnida</taxon>
        <taxon>Araneae</taxon>
        <taxon>Araneomorphae</taxon>
        <taxon>Entelegynae</taxon>
        <taxon>Araneoidea</taxon>
        <taxon>Nephilidae</taxon>
        <taxon>Trichonephila</taxon>
        <taxon>Trichonephila inaurata</taxon>
    </lineage>
</organism>
<feature type="region of interest" description="Disordered" evidence="1">
    <location>
        <begin position="17"/>
        <end position="40"/>
    </location>
</feature>
<evidence type="ECO:0000256" key="1">
    <source>
        <dbReference type="SAM" id="MobiDB-lite"/>
    </source>
</evidence>
<dbReference type="EMBL" id="BMAV01026378">
    <property type="protein sequence ID" value="GFS49942.1"/>
    <property type="molecule type" value="Genomic_DNA"/>
</dbReference>